<dbReference type="Pfam" id="PF13715">
    <property type="entry name" value="CarbopepD_reg_2"/>
    <property type="match status" value="1"/>
</dbReference>
<dbReference type="EMBL" id="SODV01000001">
    <property type="protein sequence ID" value="TDX00329.1"/>
    <property type="molecule type" value="Genomic_DNA"/>
</dbReference>
<dbReference type="GO" id="GO:0009279">
    <property type="term" value="C:cell outer membrane"/>
    <property type="evidence" value="ECO:0007669"/>
    <property type="project" value="UniProtKB-SubCell"/>
</dbReference>
<dbReference type="Gene3D" id="2.170.130.10">
    <property type="entry name" value="TonB-dependent receptor, plug domain"/>
    <property type="match status" value="1"/>
</dbReference>
<dbReference type="GO" id="GO:0015344">
    <property type="term" value="F:siderophore uptake transmembrane transporter activity"/>
    <property type="evidence" value="ECO:0007669"/>
    <property type="project" value="TreeGrafter"/>
</dbReference>
<keyword evidence="6" id="KW-1185">Reference proteome</keyword>
<dbReference type="AlphaFoldDB" id="A0A4R8DQV3"/>
<gene>
    <name evidence="5" type="ORF">EDB95_1350</name>
</gene>
<keyword evidence="2" id="KW-0813">Transport</keyword>
<dbReference type="InterPro" id="IPR023997">
    <property type="entry name" value="TonB-dep_OMP_SusC/RagA_CS"/>
</dbReference>
<evidence type="ECO:0000256" key="2">
    <source>
        <dbReference type="PROSITE-ProRule" id="PRU01360"/>
    </source>
</evidence>
<evidence type="ECO:0000313" key="6">
    <source>
        <dbReference type="Proteomes" id="UP000294498"/>
    </source>
</evidence>
<name>A0A4R8DQV3_9BACT</name>
<dbReference type="InterPro" id="IPR039426">
    <property type="entry name" value="TonB-dep_rcpt-like"/>
</dbReference>
<comment type="similarity">
    <text evidence="2">Belongs to the TonB-dependent receptor family.</text>
</comment>
<dbReference type="SUPFAM" id="SSF56935">
    <property type="entry name" value="Porins"/>
    <property type="match status" value="1"/>
</dbReference>
<feature type="chain" id="PRO_5020339837" evidence="3">
    <location>
        <begin position="31"/>
        <end position="1064"/>
    </location>
</feature>
<evidence type="ECO:0000313" key="5">
    <source>
        <dbReference type="EMBL" id="TDX00329.1"/>
    </source>
</evidence>
<dbReference type="Gene3D" id="2.60.40.1120">
    <property type="entry name" value="Carboxypeptidase-like, regulatory domain"/>
    <property type="match status" value="1"/>
</dbReference>
<dbReference type="NCBIfam" id="TIGR04056">
    <property type="entry name" value="OMP_RagA_SusC"/>
    <property type="match status" value="1"/>
</dbReference>
<evidence type="ECO:0000256" key="1">
    <source>
        <dbReference type="ARBA" id="ARBA00022729"/>
    </source>
</evidence>
<dbReference type="PANTHER" id="PTHR30069">
    <property type="entry name" value="TONB-DEPENDENT OUTER MEMBRANE RECEPTOR"/>
    <property type="match status" value="1"/>
</dbReference>
<accession>A0A4R8DQV3</accession>
<keyword evidence="2" id="KW-1134">Transmembrane beta strand</keyword>
<keyword evidence="1 3" id="KW-0732">Signal</keyword>
<keyword evidence="2" id="KW-0998">Cell outer membrane</keyword>
<feature type="signal peptide" evidence="3">
    <location>
        <begin position="1"/>
        <end position="30"/>
    </location>
</feature>
<organism evidence="5 6">
    <name type="scientific">Dinghuibacter silviterrae</name>
    <dbReference type="NCBI Taxonomy" id="1539049"/>
    <lineage>
        <taxon>Bacteria</taxon>
        <taxon>Pseudomonadati</taxon>
        <taxon>Bacteroidota</taxon>
        <taxon>Chitinophagia</taxon>
        <taxon>Chitinophagales</taxon>
        <taxon>Chitinophagaceae</taxon>
        <taxon>Dinghuibacter</taxon>
    </lineage>
</organism>
<dbReference type="InterPro" id="IPR037066">
    <property type="entry name" value="Plug_dom_sf"/>
</dbReference>
<dbReference type="PROSITE" id="PS52016">
    <property type="entry name" value="TONB_DEPENDENT_REC_3"/>
    <property type="match status" value="1"/>
</dbReference>
<keyword evidence="2" id="KW-0812">Transmembrane</keyword>
<dbReference type="InterPro" id="IPR012910">
    <property type="entry name" value="Plug_dom"/>
</dbReference>
<dbReference type="SUPFAM" id="SSF49464">
    <property type="entry name" value="Carboxypeptidase regulatory domain-like"/>
    <property type="match status" value="1"/>
</dbReference>
<reference evidence="5 6" key="1">
    <citation type="submission" date="2019-03" db="EMBL/GenBank/DDBJ databases">
        <title>Genomic Encyclopedia of Type Strains, Phase IV (KMG-IV): sequencing the most valuable type-strain genomes for metagenomic binning, comparative biology and taxonomic classification.</title>
        <authorList>
            <person name="Goeker M."/>
        </authorList>
    </citation>
    <scope>NUCLEOTIDE SEQUENCE [LARGE SCALE GENOMIC DNA]</scope>
    <source>
        <strain evidence="5 6">DSM 100059</strain>
    </source>
</reference>
<dbReference type="Pfam" id="PF07715">
    <property type="entry name" value="Plug"/>
    <property type="match status" value="1"/>
</dbReference>
<keyword evidence="2" id="KW-0472">Membrane</keyword>
<sequence length="1064" mass="116189">MAPDQTIKLVLMKKCTMLASILLFSLTVFAQTVPRSGTVLDETGAPLVGVSVLIKGTKEGTVTDARGKYTIQAARGAVLVFSYVHYGTREIAVGDGKTIDLSLSPVGASLNDVVVVGYGTQRKGSLTGAVSSINAADIVTTKNENVENMLTGKVAGLQVVQNTAEPGDFANNISIRGMGNPLIVVDGVEMPDFTVTGNNGDNSVGSSNILTRLDPNDIESVSVLKDASASVYGVKAANGVILITTKRGHAGTLQLSYSGTYGLQVPSGLPKPVNAIQYMTLVNQLALHNANGGIPVYTAADFAAYENGTDKSTDWYDAVFKKSAAQQQHNLTATGGSENMTYLLSAGYMDQDGFLQSNDLSYKRYNVRSNITSKIGKRITVNLNLSAIMDQKDAPAESFWWTVRETWRELPVQTIYANNNPQYLTNGIVDGGNPVAFMNSSVNGYSTLNNKFFNGAISLDYRIPYIDGLTFRGFFSYNYQVQDNKLFQKSFNLYTYNAANSTYNATLNNSPNYVQRQFYEYPQNTDQLSLSYNRTFAGAHNVGALLLLEGNAQSADNFAAYRQLSIPVDQIVAGNSALQNATQDGGNTALYNYATNSLVGRVTYNFKNRYLAEFSFRDDKSSKFAPGQGWGFFPSGQLGWRVSEENFWKKMSALSFINNLKLRATYGVLGDDGQLYYQFLSGYNYPASGNNNQLPSGSVFNGSFINAVQSTGIPNPKVTWATAHTLDAGLDFDAWDGMLGVSVDYFVRNRSGLLATSILQVPEVLGASLPEQNLNGDRTRGFDFEVTHRNHVGKFNYFVKATFSYARTMNTTYAEAKQGNSYLDWLYNQAYRNQGIQWGYGVSGQYQNYGQILNSPIFVSRGTVVGDYEYQDWNGTGVIDGNQVHPIAYGGNPNGTPILPLITYGFTLGGSYDGFDVSLLFQGSGIYNVSYIEQLNIPLWGGGSALSQFMNDWHPADPTANPYNPNTVWVSGQYPYTGTTAATNSTANFQNAAYLRLKSAELGYSLSPKLLQHVGIKGVRVFLSGYNLLTITKVKYVDPEHPSGTYGYLYPLDKLYNVGLNVKF</sequence>
<evidence type="ECO:0000259" key="4">
    <source>
        <dbReference type="Pfam" id="PF07715"/>
    </source>
</evidence>
<dbReference type="Proteomes" id="UP000294498">
    <property type="component" value="Unassembled WGS sequence"/>
</dbReference>
<evidence type="ECO:0000256" key="3">
    <source>
        <dbReference type="SAM" id="SignalP"/>
    </source>
</evidence>
<dbReference type="NCBIfam" id="TIGR04057">
    <property type="entry name" value="SusC_RagA_signa"/>
    <property type="match status" value="1"/>
</dbReference>
<proteinExistence type="inferred from homology"/>
<dbReference type="InterPro" id="IPR023996">
    <property type="entry name" value="TonB-dep_OMP_SusC/RagA"/>
</dbReference>
<dbReference type="InterPro" id="IPR008969">
    <property type="entry name" value="CarboxyPept-like_regulatory"/>
</dbReference>
<feature type="domain" description="TonB-dependent receptor plug" evidence="4">
    <location>
        <begin position="125"/>
        <end position="240"/>
    </location>
</feature>
<comment type="caution">
    <text evidence="5">The sequence shown here is derived from an EMBL/GenBank/DDBJ whole genome shotgun (WGS) entry which is preliminary data.</text>
</comment>
<comment type="subcellular location">
    <subcellularLocation>
        <location evidence="2">Cell outer membrane</location>
        <topology evidence="2">Multi-pass membrane protein</topology>
    </subcellularLocation>
</comment>
<dbReference type="GO" id="GO:0044718">
    <property type="term" value="P:siderophore transmembrane transport"/>
    <property type="evidence" value="ECO:0007669"/>
    <property type="project" value="TreeGrafter"/>
</dbReference>
<protein>
    <submittedName>
        <fullName evidence="5">TonB-linked SusC/RagA family outer membrane protein</fullName>
    </submittedName>
</protein>
<dbReference type="PANTHER" id="PTHR30069:SF29">
    <property type="entry name" value="HEMOGLOBIN AND HEMOGLOBIN-HAPTOGLOBIN-BINDING PROTEIN 1-RELATED"/>
    <property type="match status" value="1"/>
</dbReference>